<protein>
    <recommendedName>
        <fullName evidence="3">Integrase</fullName>
    </recommendedName>
</protein>
<dbReference type="Proteomes" id="UP001305421">
    <property type="component" value="Chromosome"/>
</dbReference>
<reference evidence="1 2" key="1">
    <citation type="submission" date="2022-12" db="EMBL/GenBank/DDBJ databases">
        <title>Two new species, Stenotrophomonas aracearum and Stenotrophomonas oahuensis, isolated from Anthurium (Araceae family) in Hawaii.</title>
        <authorList>
            <person name="Chunag S.C."/>
            <person name="Dobhal S."/>
            <person name="Alvarez A."/>
            <person name="Arif M."/>
        </authorList>
    </citation>
    <scope>NUCLEOTIDE SEQUENCE [LARGE SCALE GENOMIC DNA]</scope>
    <source>
        <strain evidence="1 2">A5588</strain>
    </source>
</reference>
<evidence type="ECO:0000313" key="2">
    <source>
        <dbReference type="Proteomes" id="UP001305421"/>
    </source>
</evidence>
<organism evidence="1 2">
    <name type="scientific">Stenotrophomonas aracearum</name>
    <dbReference type="NCBI Taxonomy" id="3003272"/>
    <lineage>
        <taxon>Bacteria</taxon>
        <taxon>Pseudomonadati</taxon>
        <taxon>Pseudomonadota</taxon>
        <taxon>Gammaproteobacteria</taxon>
        <taxon>Lysobacterales</taxon>
        <taxon>Lysobacteraceae</taxon>
        <taxon>Stenotrophomonas</taxon>
    </lineage>
</organism>
<evidence type="ECO:0008006" key="3">
    <source>
        <dbReference type="Google" id="ProtNLM"/>
    </source>
</evidence>
<name>A0ABY9Y8X8_9GAMM</name>
<dbReference type="EMBL" id="CP115543">
    <property type="protein sequence ID" value="WNH47290.1"/>
    <property type="molecule type" value="Genomic_DNA"/>
</dbReference>
<sequence>MDHITTPDGRYLIVRGRLWRTTNSGLGEQERQRLVDELMDARRAVKAAKASGSPEDLATARRAVDNAKRGLGERGAVWWTDGAPDLNRHLVKNTQYAGWWAEVHQAGKD</sequence>
<proteinExistence type="predicted"/>
<gene>
    <name evidence="1" type="ORF">PDM28_11320</name>
</gene>
<evidence type="ECO:0000313" key="1">
    <source>
        <dbReference type="EMBL" id="WNH47290.1"/>
    </source>
</evidence>
<keyword evidence="2" id="KW-1185">Reference proteome</keyword>
<accession>A0ABY9Y8X8</accession>
<dbReference type="RefSeq" id="WP_311182066.1">
    <property type="nucleotide sequence ID" value="NZ_CP115543.1"/>
</dbReference>